<evidence type="ECO:0000313" key="1">
    <source>
        <dbReference type="EMBL" id="KIW09000.1"/>
    </source>
</evidence>
<dbReference type="VEuPathDB" id="FungiDB:PV09_00898"/>
<dbReference type="AlphaFoldDB" id="A0A0D2ARB2"/>
<organism evidence="1 2">
    <name type="scientific">Verruconis gallopava</name>
    <dbReference type="NCBI Taxonomy" id="253628"/>
    <lineage>
        <taxon>Eukaryota</taxon>
        <taxon>Fungi</taxon>
        <taxon>Dikarya</taxon>
        <taxon>Ascomycota</taxon>
        <taxon>Pezizomycotina</taxon>
        <taxon>Dothideomycetes</taxon>
        <taxon>Pleosporomycetidae</taxon>
        <taxon>Venturiales</taxon>
        <taxon>Sympoventuriaceae</taxon>
        <taxon>Verruconis</taxon>
    </lineage>
</organism>
<proteinExistence type="predicted"/>
<gene>
    <name evidence="1" type="ORF">PV09_00898</name>
</gene>
<dbReference type="EMBL" id="KN847530">
    <property type="protein sequence ID" value="KIW09000.1"/>
    <property type="molecule type" value="Genomic_DNA"/>
</dbReference>
<dbReference type="RefSeq" id="XP_016218869.1">
    <property type="nucleotide sequence ID" value="XM_016353716.1"/>
</dbReference>
<keyword evidence="2" id="KW-1185">Reference proteome</keyword>
<protein>
    <submittedName>
        <fullName evidence="1">Uncharacterized protein</fullName>
    </submittedName>
</protein>
<reference evidence="1 2" key="1">
    <citation type="submission" date="2015-01" db="EMBL/GenBank/DDBJ databases">
        <title>The Genome Sequence of Ochroconis gallopava CBS43764.</title>
        <authorList>
            <consortium name="The Broad Institute Genomics Platform"/>
            <person name="Cuomo C."/>
            <person name="de Hoog S."/>
            <person name="Gorbushina A."/>
            <person name="Stielow B."/>
            <person name="Teixiera M."/>
            <person name="Abouelleil A."/>
            <person name="Chapman S.B."/>
            <person name="Priest M."/>
            <person name="Young S.K."/>
            <person name="Wortman J."/>
            <person name="Nusbaum C."/>
            <person name="Birren B."/>
        </authorList>
    </citation>
    <scope>NUCLEOTIDE SEQUENCE [LARGE SCALE GENOMIC DNA]</scope>
    <source>
        <strain evidence="1 2">CBS 43764</strain>
    </source>
</reference>
<dbReference type="GeneID" id="27308871"/>
<dbReference type="HOGENOM" id="CLU_1078491_0_0_1"/>
<accession>A0A0D2ARB2</accession>
<dbReference type="InParanoid" id="A0A0D2ARB2"/>
<dbReference type="Proteomes" id="UP000053259">
    <property type="component" value="Unassembled WGS sequence"/>
</dbReference>
<evidence type="ECO:0000313" key="2">
    <source>
        <dbReference type="Proteomes" id="UP000053259"/>
    </source>
</evidence>
<name>A0A0D2ARB2_9PEZI</name>
<sequence>MPSAYGRVVSRKPGDVLGGSRLGYSGLSSYYGDIADRRYYLPVASGGAFGYMGYGGPRRSVSAGCGVSYSSERGGGYRGWVDPSYGRYGGGGLRGSWGRRRGFVDGFGGSSYSSFGSGCGSGRRSSRYGSRRVRMPVYGRTRSRLLYSSPYRRYSDDACDDYFDDRYGLFCQWRGYPFTSSFYGTGSGRDSRLLRGRRFVVDDEWEDDDGWEDWYDDDVDDDLDSLCYLDWDNGPSFSGFDDRVDGYEDGGSTHYKHD</sequence>